<feature type="chain" id="PRO_5041773036" description="Carboxylic ester hydrolase" evidence="5">
    <location>
        <begin position="26"/>
        <end position="570"/>
    </location>
</feature>
<protein>
    <recommendedName>
        <fullName evidence="5">Carboxylic ester hydrolase</fullName>
        <ecNumber evidence="5">3.1.1.-</ecNumber>
    </recommendedName>
</protein>
<dbReference type="Pfam" id="PF00135">
    <property type="entry name" value="COesterase"/>
    <property type="match status" value="1"/>
</dbReference>
<name>A0AAE1P2N9_9EUCA</name>
<dbReference type="PROSITE" id="PS00122">
    <property type="entry name" value="CARBOXYLESTERASE_B_1"/>
    <property type="match status" value="1"/>
</dbReference>
<evidence type="ECO:0000256" key="2">
    <source>
        <dbReference type="ARBA" id="ARBA00022487"/>
    </source>
</evidence>
<dbReference type="InterPro" id="IPR002018">
    <property type="entry name" value="CarbesteraseB"/>
</dbReference>
<comment type="caution">
    <text evidence="7">The sequence shown here is derived from an EMBL/GenBank/DDBJ whole genome shotgun (WGS) entry which is preliminary data.</text>
</comment>
<dbReference type="Gene3D" id="3.40.50.1820">
    <property type="entry name" value="alpha/beta hydrolase"/>
    <property type="match status" value="1"/>
</dbReference>
<dbReference type="Proteomes" id="UP001292094">
    <property type="component" value="Unassembled WGS sequence"/>
</dbReference>
<gene>
    <name evidence="7" type="ORF">Pmani_028151</name>
</gene>
<keyword evidence="4" id="KW-0325">Glycoprotein</keyword>
<dbReference type="InterPro" id="IPR029058">
    <property type="entry name" value="AB_hydrolase_fold"/>
</dbReference>
<dbReference type="SUPFAM" id="SSF53474">
    <property type="entry name" value="alpha/beta-Hydrolases"/>
    <property type="match status" value="1"/>
</dbReference>
<dbReference type="InterPro" id="IPR019819">
    <property type="entry name" value="Carboxylesterase_B_CS"/>
</dbReference>
<evidence type="ECO:0000259" key="6">
    <source>
        <dbReference type="Pfam" id="PF00135"/>
    </source>
</evidence>
<keyword evidence="5" id="KW-0732">Signal</keyword>
<comment type="similarity">
    <text evidence="1 5">Belongs to the type-B carboxylesterase/lipase family.</text>
</comment>
<dbReference type="EMBL" id="JAWZYT010003211">
    <property type="protein sequence ID" value="KAK4299576.1"/>
    <property type="molecule type" value="Genomic_DNA"/>
</dbReference>
<keyword evidence="3 5" id="KW-0378">Hydrolase</keyword>
<reference evidence="7" key="1">
    <citation type="submission" date="2023-11" db="EMBL/GenBank/DDBJ databases">
        <title>Genome assemblies of two species of porcelain crab, Petrolisthes cinctipes and Petrolisthes manimaculis (Anomura: Porcellanidae).</title>
        <authorList>
            <person name="Angst P."/>
        </authorList>
    </citation>
    <scope>NUCLEOTIDE SEQUENCE</scope>
    <source>
        <strain evidence="7">PB745_02</strain>
        <tissue evidence="7">Gill</tissue>
    </source>
</reference>
<dbReference type="PROSITE" id="PS00941">
    <property type="entry name" value="CARBOXYLESTERASE_B_2"/>
    <property type="match status" value="1"/>
</dbReference>
<evidence type="ECO:0000256" key="1">
    <source>
        <dbReference type="ARBA" id="ARBA00005964"/>
    </source>
</evidence>
<evidence type="ECO:0000256" key="5">
    <source>
        <dbReference type="RuleBase" id="RU361235"/>
    </source>
</evidence>
<dbReference type="InterPro" id="IPR019826">
    <property type="entry name" value="Carboxylesterase_B_AS"/>
</dbReference>
<accession>A0AAE1P2N9</accession>
<feature type="domain" description="Carboxylesterase type B" evidence="6">
    <location>
        <begin position="28"/>
        <end position="544"/>
    </location>
</feature>
<dbReference type="PANTHER" id="PTHR11559">
    <property type="entry name" value="CARBOXYLESTERASE"/>
    <property type="match status" value="1"/>
</dbReference>
<evidence type="ECO:0000313" key="8">
    <source>
        <dbReference type="Proteomes" id="UP001292094"/>
    </source>
</evidence>
<keyword evidence="2" id="KW-0719">Serine esterase</keyword>
<evidence type="ECO:0000256" key="4">
    <source>
        <dbReference type="ARBA" id="ARBA00023180"/>
    </source>
</evidence>
<dbReference type="AlphaFoldDB" id="A0AAE1P2N9"/>
<proteinExistence type="inferred from homology"/>
<feature type="signal peptide" evidence="5">
    <location>
        <begin position="1"/>
        <end position="25"/>
    </location>
</feature>
<keyword evidence="8" id="KW-1185">Reference proteome</keyword>
<evidence type="ECO:0000313" key="7">
    <source>
        <dbReference type="EMBL" id="KAK4299576.1"/>
    </source>
</evidence>
<evidence type="ECO:0000256" key="3">
    <source>
        <dbReference type="ARBA" id="ARBA00022801"/>
    </source>
</evidence>
<dbReference type="InterPro" id="IPR050309">
    <property type="entry name" value="Type-B_Carboxylest/Lipase"/>
</dbReference>
<dbReference type="GO" id="GO:0052689">
    <property type="term" value="F:carboxylic ester hydrolase activity"/>
    <property type="evidence" value="ECO:0007669"/>
    <property type="project" value="UniProtKB-KW"/>
</dbReference>
<sequence>MKTSGSRRKMMKILSLMVMVMVVRCEESPTVRTESGWVSGEVEQIPSGRNIYSYRGIPYAQPPVGRLRFKPPTAKVGWDGVRPTTRDTPICQQVDFFNLLNDVQGSEDCLYLDVFTPYGSMDEGSQKLPVLVYIHGGAFIFGDKNLYGPTRFLEHDVLVVPIQYRLGVLGFLSTDDDVVPGNFGLLDQAEALRWVQRNIQQFGGDPDRVTIFGHSAGGASTHYQLLSPLTKGLFSGAILHSGSGLDPWSGGGSFREVAEKVGRDMGCPDLTHSDALLACLQKVPSKPLTASIKQFMQLGMDPVKLAPRADGVFLPDEPAVLVKEGRYQHHIPIIAGYVTHEGCWTTSVVYNNETTLKKLNDDPKIQLASLELDEKDVGPSDIAARIFKHYMGGPYFGKEHVEEVTQMYGDRLFIYPLEMVSSHYAQKGPIYTYEVTHVAEHSLTTMFAGMKLPYKWVCHADDLLYIFPGEGVFKPFIFTSPEDLRLADIMVQLIVNYATVRNPTPDDSLGFIWTPQTPANPKYLDLKLNPSMAPNKRRKVVDFWQSLPLRENLVLAPEKVVYEDGSKDEL</sequence>
<dbReference type="EC" id="3.1.1.-" evidence="5"/>
<organism evidence="7 8">
    <name type="scientific">Petrolisthes manimaculis</name>
    <dbReference type="NCBI Taxonomy" id="1843537"/>
    <lineage>
        <taxon>Eukaryota</taxon>
        <taxon>Metazoa</taxon>
        <taxon>Ecdysozoa</taxon>
        <taxon>Arthropoda</taxon>
        <taxon>Crustacea</taxon>
        <taxon>Multicrustacea</taxon>
        <taxon>Malacostraca</taxon>
        <taxon>Eumalacostraca</taxon>
        <taxon>Eucarida</taxon>
        <taxon>Decapoda</taxon>
        <taxon>Pleocyemata</taxon>
        <taxon>Anomura</taxon>
        <taxon>Galatheoidea</taxon>
        <taxon>Porcellanidae</taxon>
        <taxon>Petrolisthes</taxon>
    </lineage>
</organism>